<dbReference type="CDD" id="cd16282">
    <property type="entry name" value="metallo-hydrolase-like_MBL-fold"/>
    <property type="match status" value="1"/>
</dbReference>
<feature type="domain" description="Metallo-beta-lactamase" evidence="1">
    <location>
        <begin position="19"/>
        <end position="211"/>
    </location>
</feature>
<gene>
    <name evidence="2" type="ORF">SAMN05660657_04218</name>
</gene>
<dbReference type="AlphaFoldDB" id="A0A1I7C927"/>
<sequence>MTFREVADGVFVRRHESLDLNCGLVVGEDACLVVDTRSHLGEAADLIAAVRRVTPHPWTVVDTHAHYDHCFGNATFRPATIWGSRGCAADLLATGEAQRAARVAELLADGDAEAAEQVRRAPLDPPDALVDDVAVLDVGGVEVVLRFLGRGHTGHDLVVEVEDGRDGTTVFAGDLVEEGAPPAFEDAFPAEWPATLGRLHVMARGPVVPGHGAVVDAAFVGAQREELLAVLAAVGEGRLDCGPYDEATMRTAASRLGETAPQVRRLLR</sequence>
<dbReference type="Pfam" id="PF00753">
    <property type="entry name" value="Lactamase_B"/>
    <property type="match status" value="1"/>
</dbReference>
<dbReference type="EMBL" id="FPBA01000019">
    <property type="protein sequence ID" value="SFT95929.1"/>
    <property type="molecule type" value="Genomic_DNA"/>
</dbReference>
<dbReference type="Proteomes" id="UP000199546">
    <property type="component" value="Unassembled WGS sequence"/>
</dbReference>
<dbReference type="InterPro" id="IPR036866">
    <property type="entry name" value="RibonucZ/Hydroxyglut_hydro"/>
</dbReference>
<name>A0A1I7C927_9ACTN</name>
<evidence type="ECO:0000259" key="1">
    <source>
        <dbReference type="SMART" id="SM00849"/>
    </source>
</evidence>
<protein>
    <submittedName>
        <fullName evidence="2">Glyoxylase, beta-lactamase superfamily II</fullName>
    </submittedName>
</protein>
<dbReference type="RefSeq" id="WP_245784873.1">
    <property type="nucleotide sequence ID" value="NZ_FPBA01000019.1"/>
</dbReference>
<dbReference type="InterPro" id="IPR050855">
    <property type="entry name" value="NDM-1-like"/>
</dbReference>
<evidence type="ECO:0000313" key="3">
    <source>
        <dbReference type="Proteomes" id="UP000199546"/>
    </source>
</evidence>
<reference evidence="3" key="1">
    <citation type="submission" date="2016-10" db="EMBL/GenBank/DDBJ databases">
        <authorList>
            <person name="Varghese N."/>
            <person name="Submissions S."/>
        </authorList>
    </citation>
    <scope>NUCLEOTIDE SEQUENCE [LARGE SCALE GENOMIC DNA]</scope>
    <source>
        <strain evidence="3">DSM 46136</strain>
    </source>
</reference>
<dbReference type="PANTHER" id="PTHR42951">
    <property type="entry name" value="METALLO-BETA-LACTAMASE DOMAIN-CONTAINING"/>
    <property type="match status" value="1"/>
</dbReference>
<proteinExistence type="predicted"/>
<evidence type="ECO:0000313" key="2">
    <source>
        <dbReference type="EMBL" id="SFT95929.1"/>
    </source>
</evidence>
<dbReference type="STRING" id="1296565.SAMN05660657_04218"/>
<keyword evidence="3" id="KW-1185">Reference proteome</keyword>
<dbReference type="Gene3D" id="3.60.15.10">
    <property type="entry name" value="Ribonuclease Z/Hydroxyacylglutathione hydrolase-like"/>
    <property type="match status" value="1"/>
</dbReference>
<organism evidence="2 3">
    <name type="scientific">Geodermatophilus amargosae</name>
    <dbReference type="NCBI Taxonomy" id="1296565"/>
    <lineage>
        <taxon>Bacteria</taxon>
        <taxon>Bacillati</taxon>
        <taxon>Actinomycetota</taxon>
        <taxon>Actinomycetes</taxon>
        <taxon>Geodermatophilales</taxon>
        <taxon>Geodermatophilaceae</taxon>
        <taxon>Geodermatophilus</taxon>
    </lineage>
</organism>
<accession>A0A1I7C927</accession>
<dbReference type="InterPro" id="IPR001279">
    <property type="entry name" value="Metallo-B-lactamas"/>
</dbReference>
<dbReference type="PANTHER" id="PTHR42951:SF4">
    <property type="entry name" value="ACYL-COENZYME A THIOESTERASE MBLAC2"/>
    <property type="match status" value="1"/>
</dbReference>
<dbReference type="SUPFAM" id="SSF56281">
    <property type="entry name" value="Metallo-hydrolase/oxidoreductase"/>
    <property type="match status" value="1"/>
</dbReference>
<dbReference type="SMART" id="SM00849">
    <property type="entry name" value="Lactamase_B"/>
    <property type="match status" value="1"/>
</dbReference>